<dbReference type="Proteomes" id="UP001231189">
    <property type="component" value="Unassembled WGS sequence"/>
</dbReference>
<gene>
    <name evidence="5" type="ORF">QYE76_071450</name>
</gene>
<dbReference type="Gene3D" id="1.25.40.420">
    <property type="match status" value="1"/>
</dbReference>
<dbReference type="Pfam" id="PF00651">
    <property type="entry name" value="BTB"/>
    <property type="match status" value="1"/>
</dbReference>
<reference evidence="5" key="1">
    <citation type="submission" date="2023-07" db="EMBL/GenBank/DDBJ databases">
        <title>A chromosome-level genome assembly of Lolium multiflorum.</title>
        <authorList>
            <person name="Chen Y."/>
            <person name="Copetti D."/>
            <person name="Kolliker R."/>
            <person name="Studer B."/>
        </authorList>
    </citation>
    <scope>NUCLEOTIDE SEQUENCE</scope>
    <source>
        <strain evidence="5">02402/16</strain>
        <tissue evidence="5">Leaf</tissue>
    </source>
</reference>
<organism evidence="5 6">
    <name type="scientific">Lolium multiflorum</name>
    <name type="common">Italian ryegrass</name>
    <name type="synonym">Lolium perenne subsp. multiflorum</name>
    <dbReference type="NCBI Taxonomy" id="4521"/>
    <lineage>
        <taxon>Eukaryota</taxon>
        <taxon>Viridiplantae</taxon>
        <taxon>Streptophyta</taxon>
        <taxon>Embryophyta</taxon>
        <taxon>Tracheophyta</taxon>
        <taxon>Spermatophyta</taxon>
        <taxon>Magnoliopsida</taxon>
        <taxon>Liliopsida</taxon>
        <taxon>Poales</taxon>
        <taxon>Poaceae</taxon>
        <taxon>BOP clade</taxon>
        <taxon>Pooideae</taxon>
        <taxon>Poodae</taxon>
        <taxon>Poeae</taxon>
        <taxon>Poeae Chloroplast Group 2 (Poeae type)</taxon>
        <taxon>Loliodinae</taxon>
        <taxon>Loliinae</taxon>
        <taxon>Lolium</taxon>
    </lineage>
</organism>
<dbReference type="SMART" id="SM00225">
    <property type="entry name" value="BTB"/>
    <property type="match status" value="1"/>
</dbReference>
<evidence type="ECO:0000313" key="6">
    <source>
        <dbReference type="Proteomes" id="UP001231189"/>
    </source>
</evidence>
<evidence type="ECO:0000256" key="2">
    <source>
        <dbReference type="ARBA" id="ARBA00010846"/>
    </source>
</evidence>
<dbReference type="PANTHER" id="PTHR26379:SF488">
    <property type="entry name" value="OS04G0625400 PROTEIN"/>
    <property type="match status" value="1"/>
</dbReference>
<comment type="caution">
    <text evidence="5">The sequence shown here is derived from an EMBL/GenBank/DDBJ whole genome shotgun (WGS) entry which is preliminary data.</text>
</comment>
<dbReference type="PROSITE" id="PS50097">
    <property type="entry name" value="BTB"/>
    <property type="match status" value="1"/>
</dbReference>
<dbReference type="EMBL" id="JAUUTY010000004">
    <property type="protein sequence ID" value="KAK1653645.1"/>
    <property type="molecule type" value="Genomic_DNA"/>
</dbReference>
<evidence type="ECO:0000313" key="5">
    <source>
        <dbReference type="EMBL" id="KAK1653645.1"/>
    </source>
</evidence>
<dbReference type="SUPFAM" id="SSF54695">
    <property type="entry name" value="POZ domain"/>
    <property type="match status" value="1"/>
</dbReference>
<dbReference type="Pfam" id="PF24570">
    <property type="entry name" value="BACK_BPM_SPOP"/>
    <property type="match status" value="1"/>
</dbReference>
<comment type="pathway">
    <text evidence="1">Protein modification; protein ubiquitination.</text>
</comment>
<dbReference type="Gene3D" id="2.60.210.10">
    <property type="entry name" value="Apoptosis, Tumor Necrosis Factor Receptor Associated Protein 2, Chain A"/>
    <property type="match status" value="1"/>
</dbReference>
<dbReference type="PANTHER" id="PTHR26379">
    <property type="entry name" value="BTB/POZ AND MATH DOMAIN-CONTAINING PROTEIN 1"/>
    <property type="match status" value="1"/>
</dbReference>
<evidence type="ECO:0000259" key="4">
    <source>
        <dbReference type="PROSITE" id="PS50144"/>
    </source>
</evidence>
<sequence>MGAGKFVSSSTFSVSGYDCTIRIYPDGLKEENPPYMSAYLHLSSGTTDAKVEYTFSLLEKDGKVTTNLESLAHTFQPVAGSWGWSKFIEKPKLQELLDRNDDCVTIRCVLTVIKEPRTEDVSMILVSVPQLDLYTHFANMLKDGEGVDVTFSVGDQLFSAHRYVLAARSPVFKAELFGEMKETTMKCIKIDDMEPAIFEALLHFIYTDSLPSNFDVDKNVALQHLLVAADRYGLDRLKAICEGKLCRKIDVQTVATTLALAEQHHSMQLKNACLGYLSSRDVLRVVKETDGFKHLAASCPSVMMEIVDKLSGV</sequence>
<dbReference type="InterPro" id="IPR000210">
    <property type="entry name" value="BTB/POZ_dom"/>
</dbReference>
<dbReference type="CDD" id="cd18280">
    <property type="entry name" value="BTB_POZ_BPM_plant"/>
    <property type="match status" value="1"/>
</dbReference>
<dbReference type="SUPFAM" id="SSF49599">
    <property type="entry name" value="TRAF domain-like"/>
    <property type="match status" value="1"/>
</dbReference>
<protein>
    <submittedName>
        <fullName evidence="5">Uncharacterized protein</fullName>
    </submittedName>
</protein>
<feature type="domain" description="MATH" evidence="4">
    <location>
        <begin position="1"/>
        <end position="110"/>
    </location>
</feature>
<evidence type="ECO:0000259" key="3">
    <source>
        <dbReference type="PROSITE" id="PS50097"/>
    </source>
</evidence>
<dbReference type="InterPro" id="IPR045005">
    <property type="entry name" value="BPM1-6"/>
</dbReference>
<evidence type="ECO:0000256" key="1">
    <source>
        <dbReference type="ARBA" id="ARBA00004906"/>
    </source>
</evidence>
<keyword evidence="6" id="KW-1185">Reference proteome</keyword>
<dbReference type="InterPro" id="IPR002083">
    <property type="entry name" value="MATH/TRAF_dom"/>
</dbReference>
<dbReference type="InterPro" id="IPR008974">
    <property type="entry name" value="TRAF-like"/>
</dbReference>
<dbReference type="GO" id="GO:0016567">
    <property type="term" value="P:protein ubiquitination"/>
    <property type="evidence" value="ECO:0007669"/>
    <property type="project" value="InterPro"/>
</dbReference>
<dbReference type="AlphaFoldDB" id="A0AAD8WFE9"/>
<proteinExistence type="inferred from homology"/>
<dbReference type="InterPro" id="IPR011333">
    <property type="entry name" value="SKP1/BTB/POZ_sf"/>
</dbReference>
<dbReference type="InterPro" id="IPR056423">
    <property type="entry name" value="BACK_BPM_SPOP"/>
</dbReference>
<dbReference type="Pfam" id="PF22486">
    <property type="entry name" value="MATH_2"/>
    <property type="match status" value="1"/>
</dbReference>
<feature type="domain" description="BTB" evidence="3">
    <location>
        <begin position="147"/>
        <end position="214"/>
    </location>
</feature>
<accession>A0AAD8WFE9</accession>
<dbReference type="PROSITE" id="PS50144">
    <property type="entry name" value="MATH"/>
    <property type="match status" value="1"/>
</dbReference>
<dbReference type="Gene3D" id="3.30.710.10">
    <property type="entry name" value="Potassium Channel Kv1.1, Chain A"/>
    <property type="match status" value="1"/>
</dbReference>
<name>A0AAD8WFE9_LOLMU</name>
<dbReference type="CDD" id="cd00121">
    <property type="entry name" value="MATH"/>
    <property type="match status" value="1"/>
</dbReference>
<comment type="similarity">
    <text evidence="2">Belongs to the Tdpoz family.</text>
</comment>